<dbReference type="AlphaFoldDB" id="A0A8J4RPV4"/>
<name>A0A8J4RPV4_9ROSI</name>
<keyword evidence="2" id="KW-1185">Reference proteome</keyword>
<protein>
    <recommendedName>
        <fullName evidence="3">IMS import disulfide relay-system CHCH-CHCH-like Cx9C domain-containing protein</fullName>
    </recommendedName>
</protein>
<dbReference type="EMBL" id="JRKL02000379">
    <property type="protein sequence ID" value="KAF3971934.1"/>
    <property type="molecule type" value="Genomic_DNA"/>
</dbReference>
<comment type="caution">
    <text evidence="1">The sequence shown here is derived from an EMBL/GenBank/DDBJ whole genome shotgun (WGS) entry which is preliminary data.</text>
</comment>
<proteinExistence type="predicted"/>
<dbReference type="OrthoDB" id="3821113at2759"/>
<dbReference type="Proteomes" id="UP000737018">
    <property type="component" value="Unassembled WGS sequence"/>
</dbReference>
<evidence type="ECO:0000313" key="2">
    <source>
        <dbReference type="Proteomes" id="UP000737018"/>
    </source>
</evidence>
<gene>
    <name evidence="1" type="ORF">CMV_004514</name>
</gene>
<dbReference type="PANTHER" id="PTHR34561">
    <property type="entry name" value="NADH DEHYDROGENASE [UBIQUINONE] 1 ALPHA SUBCOMPLEX ASSEMBLY FACTOR 8"/>
    <property type="match status" value="1"/>
</dbReference>
<sequence length="102" mass="11193">MKFLSSSSSSSSSSPSFTVAFVCFCSLRTHCDPSDGQFISTLDMKERNSTSTLKRILVNCSAQAKEYGGCVAAKVPEVERDMCFKEFLALKTCMLKTLRGKV</sequence>
<organism evidence="1 2">
    <name type="scientific">Castanea mollissima</name>
    <name type="common">Chinese chestnut</name>
    <dbReference type="NCBI Taxonomy" id="60419"/>
    <lineage>
        <taxon>Eukaryota</taxon>
        <taxon>Viridiplantae</taxon>
        <taxon>Streptophyta</taxon>
        <taxon>Embryophyta</taxon>
        <taxon>Tracheophyta</taxon>
        <taxon>Spermatophyta</taxon>
        <taxon>Magnoliopsida</taxon>
        <taxon>eudicotyledons</taxon>
        <taxon>Gunneridae</taxon>
        <taxon>Pentapetalae</taxon>
        <taxon>rosids</taxon>
        <taxon>fabids</taxon>
        <taxon>Fagales</taxon>
        <taxon>Fagaceae</taxon>
        <taxon>Castanea</taxon>
    </lineage>
</organism>
<dbReference type="GO" id="GO:0005739">
    <property type="term" value="C:mitochondrion"/>
    <property type="evidence" value="ECO:0007669"/>
    <property type="project" value="InterPro"/>
</dbReference>
<dbReference type="InterPro" id="IPR034595">
    <property type="entry name" value="NDUFAF8"/>
</dbReference>
<evidence type="ECO:0000313" key="1">
    <source>
        <dbReference type="EMBL" id="KAF3971934.1"/>
    </source>
</evidence>
<accession>A0A8J4RPV4</accession>
<dbReference type="PANTHER" id="PTHR34561:SF1">
    <property type="entry name" value="NADH DEHYDROGENASE [UBIQUINONE] 1 ALPHA SUBCOMPLEX ASSEMBLY FACTOR 8"/>
    <property type="match status" value="1"/>
</dbReference>
<evidence type="ECO:0008006" key="3">
    <source>
        <dbReference type="Google" id="ProtNLM"/>
    </source>
</evidence>
<dbReference type="GO" id="GO:0032981">
    <property type="term" value="P:mitochondrial respiratory chain complex I assembly"/>
    <property type="evidence" value="ECO:0007669"/>
    <property type="project" value="InterPro"/>
</dbReference>
<reference evidence="1" key="1">
    <citation type="submission" date="2020-03" db="EMBL/GenBank/DDBJ databases">
        <title>Castanea mollissima Vanexum genome sequencing.</title>
        <authorList>
            <person name="Staton M."/>
        </authorList>
    </citation>
    <scope>NUCLEOTIDE SEQUENCE</scope>
    <source>
        <tissue evidence="1">Leaf</tissue>
    </source>
</reference>